<keyword evidence="1" id="KW-0175">Coiled coil</keyword>
<protein>
    <submittedName>
        <fullName evidence="2">Uncharacterized protein</fullName>
    </submittedName>
</protein>
<reference evidence="2" key="1">
    <citation type="submission" date="2020-04" db="EMBL/GenBank/DDBJ databases">
        <authorList>
            <person name="Chiriac C."/>
            <person name="Salcher M."/>
            <person name="Ghai R."/>
            <person name="Kavagutti S V."/>
        </authorList>
    </citation>
    <scope>NUCLEOTIDE SEQUENCE</scope>
</reference>
<evidence type="ECO:0000313" key="2">
    <source>
        <dbReference type="EMBL" id="CAB4160235.1"/>
    </source>
</evidence>
<evidence type="ECO:0000256" key="1">
    <source>
        <dbReference type="SAM" id="Coils"/>
    </source>
</evidence>
<proteinExistence type="predicted"/>
<sequence length="205" mass="23620">MTCVIENEELAFAESQTTVYLWLKTSNRFIPFADLDKCVWGDNTKFVFNIVNEPLKPKSIFKKVKPVDPPFNTKTEYPEYKLTFPEISIPKQEPIIPELQETSLNDLFIGGAASVALLMSVIQQVKKVKEEKERSNCCAKVAQLETEITKIQAESKQDNKALHAEIIEHYKEMKELRDDSLETKEIISKIIDRMRGNHAKERTED</sequence>
<organism evidence="2">
    <name type="scientific">uncultured Caudovirales phage</name>
    <dbReference type="NCBI Taxonomy" id="2100421"/>
    <lineage>
        <taxon>Viruses</taxon>
        <taxon>Duplodnaviria</taxon>
        <taxon>Heunggongvirae</taxon>
        <taxon>Uroviricota</taxon>
        <taxon>Caudoviricetes</taxon>
        <taxon>Peduoviridae</taxon>
        <taxon>Maltschvirus</taxon>
        <taxon>Maltschvirus maltsch</taxon>
    </lineage>
</organism>
<accession>A0A6J5NT06</accession>
<feature type="coiled-coil region" evidence="1">
    <location>
        <begin position="141"/>
        <end position="179"/>
    </location>
</feature>
<dbReference type="EMBL" id="LR796696">
    <property type="protein sequence ID" value="CAB4160235.1"/>
    <property type="molecule type" value="Genomic_DNA"/>
</dbReference>
<gene>
    <name evidence="2" type="ORF">UFOVP724_120</name>
</gene>
<name>A0A6J5NT06_9CAUD</name>